<dbReference type="EMBL" id="JXXV01000018">
    <property type="protein sequence ID" value="KJY82734.1"/>
    <property type="molecule type" value="Genomic_DNA"/>
</dbReference>
<keyword evidence="3" id="KW-1185">Reference proteome</keyword>
<accession>A0A0F4NIG7</accession>
<dbReference type="PANTHER" id="PTHR38037:SF1">
    <property type="entry name" value="ATP-DEPENDENT ZINC PROTEASE DOMAIN-CONTAINING PROTEIN-RELATED"/>
    <property type="match status" value="1"/>
</dbReference>
<reference evidence="2 3" key="1">
    <citation type="journal article" date="2015" name="BMC Genomics">
        <title>Genome mining reveals unlocked bioactive potential of marine Gram-negative bacteria.</title>
        <authorList>
            <person name="Machado H."/>
            <person name="Sonnenschein E.C."/>
            <person name="Melchiorsen J."/>
            <person name="Gram L."/>
        </authorList>
    </citation>
    <scope>NUCLEOTIDE SEQUENCE [LARGE SCALE GENOMIC DNA]</scope>
    <source>
        <strain evidence="2 3">S2757</strain>
    </source>
</reference>
<dbReference type="AlphaFoldDB" id="A0A0F4NIG7"/>
<name>A0A0F4NIG7_9VIBR</name>
<dbReference type="Pfam" id="PF05618">
    <property type="entry name" value="Zn_protease"/>
    <property type="match status" value="1"/>
</dbReference>
<dbReference type="Proteomes" id="UP000033673">
    <property type="component" value="Unassembled WGS sequence"/>
</dbReference>
<proteinExistence type="predicted"/>
<organism evidence="2 3">
    <name type="scientific">Vibrio galatheae</name>
    <dbReference type="NCBI Taxonomy" id="579748"/>
    <lineage>
        <taxon>Bacteria</taxon>
        <taxon>Pseudomonadati</taxon>
        <taxon>Pseudomonadota</taxon>
        <taxon>Gammaproteobacteria</taxon>
        <taxon>Vibrionales</taxon>
        <taxon>Vibrionaceae</taxon>
        <taxon>Vibrio</taxon>
    </lineage>
</organism>
<dbReference type="PATRIC" id="fig|579748.3.peg.2258"/>
<dbReference type="InterPro" id="IPR021109">
    <property type="entry name" value="Peptidase_aspartic_dom_sf"/>
</dbReference>
<dbReference type="RefSeq" id="WP_045955758.1">
    <property type="nucleotide sequence ID" value="NZ_JXXV01000018.1"/>
</dbReference>
<dbReference type="OrthoDB" id="9782977at2"/>
<feature type="domain" description="Retropepsin-like aspartic endopeptidase" evidence="1">
    <location>
        <begin position="6"/>
        <end position="139"/>
    </location>
</feature>
<evidence type="ECO:0000259" key="1">
    <source>
        <dbReference type="Pfam" id="PF05618"/>
    </source>
</evidence>
<protein>
    <submittedName>
        <fullName evidence="2">Ribosomal protein S6 modification protein</fullName>
    </submittedName>
</protein>
<evidence type="ECO:0000313" key="3">
    <source>
        <dbReference type="Proteomes" id="UP000033673"/>
    </source>
</evidence>
<dbReference type="STRING" id="579748.TW81_10950"/>
<evidence type="ECO:0000313" key="2">
    <source>
        <dbReference type="EMBL" id="KJY82734.1"/>
    </source>
</evidence>
<dbReference type="PANTHER" id="PTHR38037">
    <property type="entry name" value="ZN_PROTEASE DOMAIN-CONTAINING PROTEIN"/>
    <property type="match status" value="1"/>
</dbReference>
<dbReference type="InterPro" id="IPR008503">
    <property type="entry name" value="Asp_endopeptidase"/>
</dbReference>
<dbReference type="SUPFAM" id="SSF50630">
    <property type="entry name" value="Acid proteases"/>
    <property type="match status" value="1"/>
</dbReference>
<gene>
    <name evidence="2" type="ORF">TW81_10950</name>
</gene>
<sequence length="153" mass="17198">MDKFIIGNLELGHLPDLGIFDLPVRIDTGAKTSSLHVDNIKKVSKNGKLHVNFDLHPDIYHLEETVRCSALVVDLRKVKSSNGKSEDRYVIETTFGLGDHTWPIQITLTNRQEMSYMMLLGREGMGERLYVDPSRSFVVQGNPVKDTANSDKA</sequence>
<dbReference type="Gene3D" id="2.40.70.10">
    <property type="entry name" value="Acid Proteases"/>
    <property type="match status" value="1"/>
</dbReference>
<comment type="caution">
    <text evidence="2">The sequence shown here is derived from an EMBL/GenBank/DDBJ whole genome shotgun (WGS) entry which is preliminary data.</text>
</comment>